<dbReference type="PROSITE" id="PS50082">
    <property type="entry name" value="WD_REPEATS_2"/>
    <property type="match status" value="1"/>
</dbReference>
<dbReference type="GO" id="GO:0005741">
    <property type="term" value="C:mitochondrial outer membrane"/>
    <property type="evidence" value="ECO:0007669"/>
    <property type="project" value="TreeGrafter"/>
</dbReference>
<feature type="compositionally biased region" description="Basic and acidic residues" evidence="3">
    <location>
        <begin position="674"/>
        <end position="692"/>
    </location>
</feature>
<protein>
    <recommendedName>
        <fullName evidence="5">F-box domain-containing protein</fullName>
    </recommendedName>
</protein>
<feature type="region of interest" description="Disordered" evidence="3">
    <location>
        <begin position="660"/>
        <end position="695"/>
    </location>
</feature>
<dbReference type="Pfam" id="PF12937">
    <property type="entry name" value="F-box-like"/>
    <property type="match status" value="1"/>
</dbReference>
<keyword evidence="4" id="KW-1133">Transmembrane helix</keyword>
<feature type="domain" description="F-box" evidence="5">
    <location>
        <begin position="391"/>
        <end position="437"/>
    </location>
</feature>
<gene>
    <name evidence="6" type="ORF">FZEAL_1750</name>
</gene>
<reference evidence="6" key="1">
    <citation type="journal article" date="2020" name="BMC Genomics">
        <title>Correction to: Identification and distribution of gene clusters required for synthesis of sphingolipid metabolism inhibitors in diverse species of the filamentous fungus Fusarium.</title>
        <authorList>
            <person name="Kim H.S."/>
            <person name="Lohmar J.M."/>
            <person name="Busman M."/>
            <person name="Brown D.W."/>
            <person name="Naumann T.A."/>
            <person name="Divon H.H."/>
            <person name="Lysoe E."/>
            <person name="Uhlig S."/>
            <person name="Proctor R.H."/>
        </authorList>
    </citation>
    <scope>NUCLEOTIDE SEQUENCE</scope>
    <source>
        <strain evidence="6">NRRL 22465</strain>
    </source>
</reference>
<keyword evidence="2" id="KW-0853">WD repeat</keyword>
<dbReference type="SUPFAM" id="SSF81383">
    <property type="entry name" value="F-box domain"/>
    <property type="match status" value="1"/>
</dbReference>
<dbReference type="Gene3D" id="2.130.10.10">
    <property type="entry name" value="YVTN repeat-like/Quinoprotein amine dehydrogenase"/>
    <property type="match status" value="1"/>
</dbReference>
<evidence type="ECO:0000259" key="5">
    <source>
        <dbReference type="PROSITE" id="PS50181"/>
    </source>
</evidence>
<name>A0A8H4US47_9HYPO</name>
<evidence type="ECO:0000256" key="3">
    <source>
        <dbReference type="SAM" id="MobiDB-lite"/>
    </source>
</evidence>
<dbReference type="InterPro" id="IPR011047">
    <property type="entry name" value="Quinoprotein_ADH-like_sf"/>
</dbReference>
<feature type="transmembrane region" description="Helical" evidence="4">
    <location>
        <begin position="107"/>
        <end position="131"/>
    </location>
</feature>
<evidence type="ECO:0000313" key="7">
    <source>
        <dbReference type="Proteomes" id="UP000635477"/>
    </source>
</evidence>
<reference evidence="6" key="2">
    <citation type="submission" date="2020-05" db="EMBL/GenBank/DDBJ databases">
        <authorList>
            <person name="Kim H.-S."/>
            <person name="Proctor R.H."/>
            <person name="Brown D.W."/>
        </authorList>
    </citation>
    <scope>NUCLEOTIDE SEQUENCE</scope>
    <source>
        <strain evidence="6">NRRL 22465</strain>
    </source>
</reference>
<dbReference type="Pfam" id="PF25499">
    <property type="entry name" value="Beta-prop_pof12"/>
    <property type="match status" value="1"/>
</dbReference>
<feature type="transmembrane region" description="Helical" evidence="4">
    <location>
        <begin position="316"/>
        <end position="339"/>
    </location>
</feature>
<dbReference type="OrthoDB" id="3219396at2759"/>
<feature type="transmembrane region" description="Helical" evidence="4">
    <location>
        <begin position="213"/>
        <end position="233"/>
    </location>
</feature>
<dbReference type="GO" id="GO:0007005">
    <property type="term" value="P:mitochondrion organization"/>
    <property type="evidence" value="ECO:0007669"/>
    <property type="project" value="TreeGrafter"/>
</dbReference>
<dbReference type="GO" id="GO:0055088">
    <property type="term" value="P:lipid homeostasis"/>
    <property type="evidence" value="ECO:0007669"/>
    <property type="project" value="InterPro"/>
</dbReference>
<dbReference type="EMBL" id="JABEYC010000102">
    <property type="protein sequence ID" value="KAF4982688.1"/>
    <property type="molecule type" value="Genomic_DNA"/>
</dbReference>
<dbReference type="SUPFAM" id="SSF50998">
    <property type="entry name" value="Quinoprotein alcohol dehydrogenase-like"/>
    <property type="match status" value="1"/>
</dbReference>
<keyword evidence="7" id="KW-1185">Reference proteome</keyword>
<dbReference type="PANTHER" id="PTHR38409">
    <property type="entry name" value="MDM10-COMPLEMENTING PROTEIN 1"/>
    <property type="match status" value="1"/>
</dbReference>
<feature type="transmembrane region" description="Helical" evidence="4">
    <location>
        <begin position="262"/>
        <end position="281"/>
    </location>
</feature>
<accession>A0A8H4US47</accession>
<organism evidence="6 7">
    <name type="scientific">Fusarium zealandicum</name>
    <dbReference type="NCBI Taxonomy" id="1053134"/>
    <lineage>
        <taxon>Eukaryota</taxon>
        <taxon>Fungi</taxon>
        <taxon>Dikarya</taxon>
        <taxon>Ascomycota</taxon>
        <taxon>Pezizomycotina</taxon>
        <taxon>Sordariomycetes</taxon>
        <taxon>Hypocreomycetidae</taxon>
        <taxon>Hypocreales</taxon>
        <taxon>Nectriaceae</taxon>
        <taxon>Fusarium</taxon>
        <taxon>Fusarium staphyleae species complex</taxon>
    </lineage>
</organism>
<dbReference type="PROSITE" id="PS50181">
    <property type="entry name" value="FBOX"/>
    <property type="match status" value="1"/>
</dbReference>
<evidence type="ECO:0000256" key="2">
    <source>
        <dbReference type="PROSITE-ProRule" id="PRU00221"/>
    </source>
</evidence>
<evidence type="ECO:0000256" key="1">
    <source>
        <dbReference type="ARBA" id="ARBA00007968"/>
    </source>
</evidence>
<keyword evidence="4" id="KW-0472">Membrane</keyword>
<dbReference type="Proteomes" id="UP000635477">
    <property type="component" value="Unassembled WGS sequence"/>
</dbReference>
<dbReference type="Pfam" id="PF07950">
    <property type="entry name" value="MCP1_TM"/>
    <property type="match status" value="1"/>
</dbReference>
<feature type="compositionally biased region" description="Acidic residues" evidence="3">
    <location>
        <begin position="50"/>
        <end position="61"/>
    </location>
</feature>
<dbReference type="PANTHER" id="PTHR38409:SF1">
    <property type="entry name" value="MITOCHONDRIAL ADAPTER PROTEIN MCP1"/>
    <property type="match status" value="1"/>
</dbReference>
<dbReference type="AlphaFoldDB" id="A0A8H4US47"/>
<dbReference type="InterPro" id="IPR015943">
    <property type="entry name" value="WD40/YVTN_repeat-like_dom_sf"/>
</dbReference>
<dbReference type="InterPro" id="IPR039960">
    <property type="entry name" value="MCP1"/>
</dbReference>
<dbReference type="InterPro" id="IPR001680">
    <property type="entry name" value="WD40_rpt"/>
</dbReference>
<proteinExistence type="inferred from homology"/>
<sequence length="924" mass="100556">MDADQTPNRRASQASYLSLQQLDPSPIDSPPVEPAVDYRDLGPPPRGSDDGYEMVDADDMGDSTATLKAPSTGAPGLSASASLAGSTTPNGPGLIFYLTRIQKFSSYAMGLFTSLHLANVSLIPAITRSVSGSETYLLMTREIYQTSLTEPILVALPVIAHIGSGIALRLLRRSQNMKRYGAANPGMYALYRSKTELAEGSSRIKSASPWPPLSNISISGYVFSIFFTAHVFVNRLLPLEVEGDSSNIGLAYVAHSFARHPVVAWVSYVGLLAVGCSHMIWGQARWLGLAPSTRTIWGTGGAVVEKRARKQRRRRWLGLHGAAAVFATLWAVGGLGVVARGGLTDGWVGKMPPKRKLPPAEGSSRRLLEADVAQPSKRLRLAPAPYDPPSHDILTTISAELLLRILSFLSSSELLAISPTSHRLYRLSSDPHLWREHYYERFVLPRALRIPGFRVGVTGGTRLQYSARRAVWADGRKGRAADEDAIRESNRGESVDWRRQYKLRHNWARGKCAVEEVSVRDASSDSGGQKRTLVKVIEGIAITADLEAGLRAWDLRTRSPIAQLDFHDDDIPDGSAPASLAVDESNSGSLVDIVIGFADGSFGLWRLDVQRQELAARYRHGKSSNGELVAVACGYPYVLTATSAGLISLYTFDRPAADASDDGTNALKEDEDERASTLEYKENQQTKPHDANATKPCLPSPYLVTSLKSHTTHLPLALSIRRMSSSVSASIAYTFSARDGWCIGVQDLLITPGLDTITSRLASTLPITTSSPDSPSDDPRSELTTLCYSHPYLLATLPDNTLILHLCTSTATSLSLSPGIRLWGHTSGISDAEITPRGKAVSISTRGDEIRVWELEGRVGGSSIEVRPTTRQPADDADSRSPTPLAVLAEWEDRRNWVGFDDEMVIVLKEARDGRESLMVYDFT</sequence>
<feature type="compositionally biased region" description="Polar residues" evidence="3">
    <location>
        <begin position="1"/>
        <end position="23"/>
    </location>
</feature>
<feature type="region of interest" description="Disordered" evidence="3">
    <location>
        <begin position="863"/>
        <end position="883"/>
    </location>
</feature>
<dbReference type="InterPro" id="IPR001810">
    <property type="entry name" value="F-box_dom"/>
</dbReference>
<dbReference type="InterPro" id="IPR036047">
    <property type="entry name" value="F-box-like_dom_sf"/>
</dbReference>
<dbReference type="Gene3D" id="1.20.1280.50">
    <property type="match status" value="1"/>
</dbReference>
<evidence type="ECO:0000256" key="4">
    <source>
        <dbReference type="SAM" id="Phobius"/>
    </source>
</evidence>
<comment type="caution">
    <text evidence="6">The sequence shown here is derived from an EMBL/GenBank/DDBJ whole genome shotgun (WGS) entry which is preliminary data.</text>
</comment>
<feature type="transmembrane region" description="Helical" evidence="4">
    <location>
        <begin position="151"/>
        <end position="171"/>
    </location>
</feature>
<feature type="repeat" description="WD" evidence="2">
    <location>
        <begin position="822"/>
        <end position="856"/>
    </location>
</feature>
<dbReference type="InterPro" id="IPR012472">
    <property type="entry name" value="MCP1_TM"/>
</dbReference>
<evidence type="ECO:0000313" key="6">
    <source>
        <dbReference type="EMBL" id="KAF4982688.1"/>
    </source>
</evidence>
<keyword evidence="4" id="KW-0812">Transmembrane</keyword>
<comment type="similarity">
    <text evidence="1">Belongs to the WD repeat MET30/SCONB/SCON-2 family.</text>
</comment>
<feature type="region of interest" description="Disordered" evidence="3">
    <location>
        <begin position="1"/>
        <end position="84"/>
    </location>
</feature>
<feature type="compositionally biased region" description="Low complexity" evidence="3">
    <location>
        <begin position="69"/>
        <end position="84"/>
    </location>
</feature>